<dbReference type="Proteomes" id="UP000078544">
    <property type="component" value="Unassembled WGS sequence"/>
</dbReference>
<gene>
    <name evidence="4" type="ORF">AAL_02495</name>
</gene>
<dbReference type="InterPro" id="IPR005645">
    <property type="entry name" value="FSH-like_dom"/>
</dbReference>
<reference evidence="4 5" key="1">
    <citation type="journal article" date="2016" name="Genome Biol. Evol.">
        <title>Divergent and convergent evolution of fungal pathogenicity.</title>
        <authorList>
            <person name="Shang Y."/>
            <person name="Xiao G."/>
            <person name="Zheng P."/>
            <person name="Cen K."/>
            <person name="Zhan S."/>
            <person name="Wang C."/>
        </authorList>
    </citation>
    <scope>NUCLEOTIDE SEQUENCE [LARGE SCALE GENOMIC DNA]</scope>
    <source>
        <strain evidence="4 5">RCEF 2490</strain>
    </source>
</reference>
<feature type="domain" description="Serine hydrolase" evidence="3">
    <location>
        <begin position="14"/>
        <end position="253"/>
    </location>
</feature>
<evidence type="ECO:0000256" key="1">
    <source>
        <dbReference type="ARBA" id="ARBA00022801"/>
    </source>
</evidence>
<name>A0A168EM63_9HYPO</name>
<dbReference type="GO" id="GO:0005634">
    <property type="term" value="C:nucleus"/>
    <property type="evidence" value="ECO:0007669"/>
    <property type="project" value="TreeGrafter"/>
</dbReference>
<dbReference type="STRING" id="1081109.A0A168EM63"/>
<dbReference type="Gene3D" id="3.40.50.1820">
    <property type="entry name" value="alpha/beta hydrolase"/>
    <property type="match status" value="1"/>
</dbReference>
<evidence type="ECO:0000256" key="2">
    <source>
        <dbReference type="SAM" id="MobiDB-lite"/>
    </source>
</evidence>
<keyword evidence="5" id="KW-1185">Reference proteome</keyword>
<dbReference type="PANTHER" id="PTHR48070:SF6">
    <property type="entry name" value="ESTERASE OVCA2"/>
    <property type="match status" value="1"/>
</dbReference>
<dbReference type="GO" id="GO:0019748">
    <property type="term" value="P:secondary metabolic process"/>
    <property type="evidence" value="ECO:0007669"/>
    <property type="project" value="TreeGrafter"/>
</dbReference>
<dbReference type="SUPFAM" id="SSF53474">
    <property type="entry name" value="alpha/beta-Hydrolases"/>
    <property type="match status" value="1"/>
</dbReference>
<evidence type="ECO:0000313" key="5">
    <source>
        <dbReference type="Proteomes" id="UP000078544"/>
    </source>
</evidence>
<keyword evidence="1" id="KW-0378">Hydrolase</keyword>
<dbReference type="InterPro" id="IPR050593">
    <property type="entry name" value="LovG"/>
</dbReference>
<dbReference type="PANTHER" id="PTHR48070">
    <property type="entry name" value="ESTERASE OVCA2"/>
    <property type="match status" value="1"/>
</dbReference>
<dbReference type="GO" id="GO:0005737">
    <property type="term" value="C:cytoplasm"/>
    <property type="evidence" value="ECO:0007669"/>
    <property type="project" value="TreeGrafter"/>
</dbReference>
<dbReference type="InterPro" id="IPR029058">
    <property type="entry name" value="AB_hydrolase_fold"/>
</dbReference>
<proteinExistence type="predicted"/>
<organism evidence="4 5">
    <name type="scientific">Moelleriella libera RCEF 2490</name>
    <dbReference type="NCBI Taxonomy" id="1081109"/>
    <lineage>
        <taxon>Eukaryota</taxon>
        <taxon>Fungi</taxon>
        <taxon>Dikarya</taxon>
        <taxon>Ascomycota</taxon>
        <taxon>Pezizomycotina</taxon>
        <taxon>Sordariomycetes</taxon>
        <taxon>Hypocreomycetidae</taxon>
        <taxon>Hypocreales</taxon>
        <taxon>Clavicipitaceae</taxon>
        <taxon>Moelleriella</taxon>
    </lineage>
</organism>
<evidence type="ECO:0000259" key="3">
    <source>
        <dbReference type="Pfam" id="PF03959"/>
    </source>
</evidence>
<sequence>MAHHSTASQSSAKTEVKILMLHGFTQSGALFRAKTRALEKLLIKVLAPFSLHPILIYPTGPNRLLLQDIPGYSPPPSSTANDQTAEDGSDEPHQPDSWAWWRKDDGSGEYLHIEKGMSTIASAIRQAGGVDGVCGFSQGAAATGIVAAALEPEREIPQGENAAASQWVRELREANAEHPLKFAVSYSGFWATPASLRFLFEPKIVTPMMHYLGSLDTVVEEDRSQGFADRCQNVTTVIHPGGHYVPVSKEWVMPLAGFIKQNTLSPDPRAGL</sequence>
<feature type="region of interest" description="Disordered" evidence="2">
    <location>
        <begin position="67"/>
        <end position="99"/>
    </location>
</feature>
<evidence type="ECO:0000313" key="4">
    <source>
        <dbReference type="EMBL" id="KZZ98944.1"/>
    </source>
</evidence>
<comment type="caution">
    <text evidence="4">The sequence shown here is derived from an EMBL/GenBank/DDBJ whole genome shotgun (WGS) entry which is preliminary data.</text>
</comment>
<dbReference type="GO" id="GO:0016787">
    <property type="term" value="F:hydrolase activity"/>
    <property type="evidence" value="ECO:0007669"/>
    <property type="project" value="UniProtKB-KW"/>
</dbReference>
<dbReference type="Pfam" id="PF03959">
    <property type="entry name" value="FSH1"/>
    <property type="match status" value="1"/>
</dbReference>
<protein>
    <submittedName>
        <fullName evidence="4">Dihydrofolate reductase</fullName>
    </submittedName>
</protein>
<dbReference type="AlphaFoldDB" id="A0A168EM63"/>
<dbReference type="OrthoDB" id="2094269at2759"/>
<accession>A0A168EM63</accession>
<dbReference type="EMBL" id="AZGY01000004">
    <property type="protein sequence ID" value="KZZ98944.1"/>
    <property type="molecule type" value="Genomic_DNA"/>
</dbReference>